<comment type="similarity">
    <text evidence="5">Belongs to the SAT4 family.</text>
</comment>
<feature type="transmembrane region" description="Helical" evidence="7">
    <location>
        <begin position="82"/>
        <end position="107"/>
    </location>
</feature>
<evidence type="ECO:0000259" key="8">
    <source>
        <dbReference type="Pfam" id="PF20684"/>
    </source>
</evidence>
<evidence type="ECO:0000256" key="1">
    <source>
        <dbReference type="ARBA" id="ARBA00004141"/>
    </source>
</evidence>
<proteinExistence type="inferred from homology"/>
<dbReference type="RefSeq" id="XP_016645480.1">
    <property type="nucleotide sequence ID" value="XM_016784723.1"/>
</dbReference>
<evidence type="ECO:0000256" key="7">
    <source>
        <dbReference type="SAM" id="Phobius"/>
    </source>
</evidence>
<feature type="domain" description="Rhodopsin" evidence="8">
    <location>
        <begin position="25"/>
        <end position="270"/>
    </location>
</feature>
<evidence type="ECO:0000256" key="3">
    <source>
        <dbReference type="ARBA" id="ARBA00022989"/>
    </source>
</evidence>
<dbReference type="OMA" id="PDYLYNF"/>
<dbReference type="AlphaFoldDB" id="A0A084GEB9"/>
<comment type="caution">
    <text evidence="9">The sequence shown here is derived from an EMBL/GenBank/DDBJ whole genome shotgun (WGS) entry which is preliminary data.</text>
</comment>
<dbReference type="KEGG" id="sapo:SAPIO_CDS1452"/>
<evidence type="ECO:0000313" key="10">
    <source>
        <dbReference type="Proteomes" id="UP000028545"/>
    </source>
</evidence>
<feature type="transmembrane region" description="Helical" evidence="7">
    <location>
        <begin position="12"/>
        <end position="34"/>
    </location>
</feature>
<dbReference type="VEuPathDB" id="FungiDB:SAPIO_CDS1452"/>
<feature type="transmembrane region" description="Helical" evidence="7">
    <location>
        <begin position="167"/>
        <end position="193"/>
    </location>
</feature>
<keyword evidence="2 7" id="KW-0812">Transmembrane</keyword>
<organism evidence="9 10">
    <name type="scientific">Pseudallescheria apiosperma</name>
    <name type="common">Scedosporium apiospermum</name>
    <dbReference type="NCBI Taxonomy" id="563466"/>
    <lineage>
        <taxon>Eukaryota</taxon>
        <taxon>Fungi</taxon>
        <taxon>Dikarya</taxon>
        <taxon>Ascomycota</taxon>
        <taxon>Pezizomycotina</taxon>
        <taxon>Sordariomycetes</taxon>
        <taxon>Hypocreomycetidae</taxon>
        <taxon>Microascales</taxon>
        <taxon>Microascaceae</taxon>
        <taxon>Scedosporium</taxon>
    </lineage>
</organism>
<keyword evidence="4 7" id="KW-0472">Membrane</keyword>
<feature type="region of interest" description="Disordered" evidence="6">
    <location>
        <begin position="279"/>
        <end position="298"/>
    </location>
</feature>
<accession>A0A084GEB9</accession>
<gene>
    <name evidence="9" type="ORF">SAPIO_CDS1452</name>
</gene>
<dbReference type="Proteomes" id="UP000028545">
    <property type="component" value="Unassembled WGS sequence"/>
</dbReference>
<evidence type="ECO:0000256" key="6">
    <source>
        <dbReference type="SAM" id="MobiDB-lite"/>
    </source>
</evidence>
<dbReference type="OrthoDB" id="3936451at2759"/>
<dbReference type="GeneID" id="27720524"/>
<dbReference type="HOGENOM" id="CLU_028200_3_4_1"/>
<sequence length="356" mass="40180">MYDRGPQLQAVFIFLLVLCVVTVALRCYTMAFIVKRLGVEDWLAIVALILYVVYTSFALLSVKYGTGRHLAAVPPEDRPVAFMWRHFATIVYIVISTLTKFIVGLLLLRICSHIRWMKIFIWVMLVVVGVYNAFYFFLDIFSAQPVEYYWLRFAPNPPPGHVNDTKFAIIPTFIASILNIIVDWALAILPMILLWKAKMDRRTKISVIIVLTIGSIASVATIVRLPYASQLLQNDEYLYNFTDFAIWSTVEIGLALSASSLATLRPLFRKLKILSSTQGHGISHQNGDGKPHSYGRLGRQSAQLAPHADLESPQAIHDATPHAIYGHRIQGSGRRKWEDPESASESEICMVNLRTN</sequence>
<feature type="transmembrane region" description="Helical" evidence="7">
    <location>
        <begin position="119"/>
        <end position="138"/>
    </location>
</feature>
<dbReference type="InterPro" id="IPR052337">
    <property type="entry name" value="SAT4-like"/>
</dbReference>
<evidence type="ECO:0000256" key="4">
    <source>
        <dbReference type="ARBA" id="ARBA00023136"/>
    </source>
</evidence>
<feature type="transmembrane region" description="Helical" evidence="7">
    <location>
        <begin position="244"/>
        <end position="264"/>
    </location>
</feature>
<evidence type="ECO:0000256" key="5">
    <source>
        <dbReference type="ARBA" id="ARBA00038359"/>
    </source>
</evidence>
<comment type="subcellular location">
    <subcellularLocation>
        <location evidence="1">Membrane</location>
        <topology evidence="1">Multi-pass membrane protein</topology>
    </subcellularLocation>
</comment>
<keyword evidence="3 7" id="KW-1133">Transmembrane helix</keyword>
<dbReference type="Pfam" id="PF20684">
    <property type="entry name" value="Fung_rhodopsin"/>
    <property type="match status" value="1"/>
</dbReference>
<dbReference type="PANTHER" id="PTHR33048:SF96">
    <property type="entry name" value="INTEGRAL MEMBRANE PROTEIN"/>
    <property type="match status" value="1"/>
</dbReference>
<dbReference type="InterPro" id="IPR049326">
    <property type="entry name" value="Rhodopsin_dom_fungi"/>
</dbReference>
<evidence type="ECO:0000313" key="9">
    <source>
        <dbReference type="EMBL" id="KEZ45681.1"/>
    </source>
</evidence>
<dbReference type="EMBL" id="JOWA01000066">
    <property type="protein sequence ID" value="KEZ45681.1"/>
    <property type="molecule type" value="Genomic_DNA"/>
</dbReference>
<feature type="transmembrane region" description="Helical" evidence="7">
    <location>
        <begin position="41"/>
        <end position="62"/>
    </location>
</feature>
<dbReference type="PANTHER" id="PTHR33048">
    <property type="entry name" value="PTH11-LIKE INTEGRAL MEMBRANE PROTEIN (AFU_ORTHOLOGUE AFUA_5G11245)"/>
    <property type="match status" value="1"/>
</dbReference>
<evidence type="ECO:0000256" key="2">
    <source>
        <dbReference type="ARBA" id="ARBA00022692"/>
    </source>
</evidence>
<keyword evidence="10" id="KW-1185">Reference proteome</keyword>
<name>A0A084GEB9_PSEDA</name>
<feature type="transmembrane region" description="Helical" evidence="7">
    <location>
        <begin position="205"/>
        <end position="224"/>
    </location>
</feature>
<reference evidence="9 10" key="1">
    <citation type="journal article" date="2014" name="Genome Announc.">
        <title>Draft genome sequence of the pathogenic fungus Scedosporium apiospermum.</title>
        <authorList>
            <person name="Vandeputte P."/>
            <person name="Ghamrawi S."/>
            <person name="Rechenmann M."/>
            <person name="Iltis A."/>
            <person name="Giraud S."/>
            <person name="Fleury M."/>
            <person name="Thornton C."/>
            <person name="Delhaes L."/>
            <person name="Meyer W."/>
            <person name="Papon N."/>
            <person name="Bouchara J.P."/>
        </authorList>
    </citation>
    <scope>NUCLEOTIDE SEQUENCE [LARGE SCALE GENOMIC DNA]</scope>
    <source>
        <strain evidence="9 10">IHEM 14462</strain>
    </source>
</reference>
<dbReference type="GO" id="GO:0016020">
    <property type="term" value="C:membrane"/>
    <property type="evidence" value="ECO:0007669"/>
    <property type="project" value="UniProtKB-SubCell"/>
</dbReference>
<protein>
    <recommendedName>
        <fullName evidence="8">Rhodopsin domain-containing protein</fullName>
    </recommendedName>
</protein>